<dbReference type="Gene3D" id="1.10.472.50">
    <property type="entry name" value="HD-domain/PDEase-like"/>
    <property type="match status" value="1"/>
</dbReference>
<dbReference type="SUPFAM" id="SSF109604">
    <property type="entry name" value="HD-domain/PDEase-like"/>
    <property type="match status" value="1"/>
</dbReference>
<dbReference type="PANTHER" id="PTHR21174">
    <property type="match status" value="1"/>
</dbReference>
<reference evidence="1 2" key="1">
    <citation type="submission" date="2020-08" db="EMBL/GenBank/DDBJ databases">
        <title>Genomic Encyclopedia of Type Strains, Phase IV (KMG-IV): sequencing the most valuable type-strain genomes for metagenomic binning, comparative biology and taxonomic classification.</title>
        <authorList>
            <person name="Goeker M."/>
        </authorList>
    </citation>
    <scope>NUCLEOTIDE SEQUENCE [LARGE SCALE GENOMIC DNA]</scope>
    <source>
        <strain evidence="1 2">DSM 100039</strain>
    </source>
</reference>
<dbReference type="PIRSF" id="PIRSF035170">
    <property type="entry name" value="HD_phosphohydro"/>
    <property type="match status" value="1"/>
</dbReference>
<sequence>MENEPLIDEPLKRELSALYAAQDRHYHNLAHIEAMLALAGDYRVLLGDPEAVEAAIWFHDAIYDSKAKDNEAQSAALAEQKLAGRAETARLDRISAMIVATATHQLPSFDDATAVRDVLPSFDDATAVRDAGLFLDMDLSILGAQPDAFDAYERAVRREYHWVEEPMWRAGRSAVLKNFLARPHIFHTEAFRQRFEPQARLNMARSLEALTPPPPSAQSGFSA</sequence>
<dbReference type="RefSeq" id="WP_184870675.1">
    <property type="nucleotide sequence ID" value="NZ_JACHEF010000001.1"/>
</dbReference>
<evidence type="ECO:0000313" key="1">
    <source>
        <dbReference type="EMBL" id="MBB6407432.1"/>
    </source>
</evidence>
<keyword evidence="2" id="KW-1185">Reference proteome</keyword>
<protein>
    <submittedName>
        <fullName evidence="1">Putative metal-dependent HD superfamily phosphohydrolase</fullName>
    </submittedName>
</protein>
<comment type="caution">
    <text evidence="1">The sequence shown here is derived from an EMBL/GenBank/DDBJ whole genome shotgun (WGS) entry which is preliminary data.</text>
</comment>
<dbReference type="AlphaFoldDB" id="A0A841PAT9"/>
<evidence type="ECO:0000313" key="2">
    <source>
        <dbReference type="Proteomes" id="UP000556329"/>
    </source>
</evidence>
<dbReference type="PANTHER" id="PTHR21174:SF0">
    <property type="entry name" value="HD PHOSPHOHYDROLASE FAMILY PROTEIN-RELATED"/>
    <property type="match status" value="1"/>
</dbReference>
<organism evidence="1 2">
    <name type="scientific">Mesorhizobium sangaii</name>
    <dbReference type="NCBI Taxonomy" id="505389"/>
    <lineage>
        <taxon>Bacteria</taxon>
        <taxon>Pseudomonadati</taxon>
        <taxon>Pseudomonadota</taxon>
        <taxon>Alphaproteobacteria</taxon>
        <taxon>Hyphomicrobiales</taxon>
        <taxon>Phyllobacteriaceae</taxon>
        <taxon>Mesorhizobium</taxon>
    </lineage>
</organism>
<proteinExistence type="predicted"/>
<dbReference type="Proteomes" id="UP000556329">
    <property type="component" value="Unassembled WGS sequence"/>
</dbReference>
<name>A0A841PAT9_9HYPH</name>
<dbReference type="GO" id="GO:0016787">
    <property type="term" value="F:hydrolase activity"/>
    <property type="evidence" value="ECO:0007669"/>
    <property type="project" value="UniProtKB-KW"/>
</dbReference>
<accession>A0A841PAT9</accession>
<keyword evidence="1" id="KW-0378">Hydrolase</keyword>
<dbReference type="InterPro" id="IPR009218">
    <property type="entry name" value="HD_phosphohydro"/>
</dbReference>
<dbReference type="EMBL" id="JACHEF010000001">
    <property type="protein sequence ID" value="MBB6407432.1"/>
    <property type="molecule type" value="Genomic_DNA"/>
</dbReference>
<gene>
    <name evidence="1" type="ORF">HNQ71_000076</name>
</gene>